<proteinExistence type="predicted"/>
<dbReference type="OrthoDB" id="2322499at2759"/>
<gene>
    <name evidence="2" type="ORF">K505DRAFT_322208</name>
</gene>
<evidence type="ECO:0000313" key="3">
    <source>
        <dbReference type="Proteomes" id="UP000799757"/>
    </source>
</evidence>
<dbReference type="Proteomes" id="UP000799757">
    <property type="component" value="Unassembled WGS sequence"/>
</dbReference>
<feature type="region of interest" description="Disordered" evidence="1">
    <location>
        <begin position="56"/>
        <end position="76"/>
    </location>
</feature>
<reference evidence="2" key="1">
    <citation type="journal article" date="2020" name="Stud. Mycol.">
        <title>101 Dothideomycetes genomes: a test case for predicting lifestyles and emergence of pathogens.</title>
        <authorList>
            <person name="Haridas S."/>
            <person name="Albert R."/>
            <person name="Binder M."/>
            <person name="Bloem J."/>
            <person name="Labutti K."/>
            <person name="Salamov A."/>
            <person name="Andreopoulos B."/>
            <person name="Baker S."/>
            <person name="Barry K."/>
            <person name="Bills G."/>
            <person name="Bluhm B."/>
            <person name="Cannon C."/>
            <person name="Castanera R."/>
            <person name="Culley D."/>
            <person name="Daum C."/>
            <person name="Ezra D."/>
            <person name="Gonzalez J."/>
            <person name="Henrissat B."/>
            <person name="Kuo A."/>
            <person name="Liang C."/>
            <person name="Lipzen A."/>
            <person name="Lutzoni F."/>
            <person name="Magnuson J."/>
            <person name="Mondo S."/>
            <person name="Nolan M."/>
            <person name="Ohm R."/>
            <person name="Pangilinan J."/>
            <person name="Park H.-J."/>
            <person name="Ramirez L."/>
            <person name="Alfaro M."/>
            <person name="Sun H."/>
            <person name="Tritt A."/>
            <person name="Yoshinaga Y."/>
            <person name="Zwiers L.-H."/>
            <person name="Turgeon B."/>
            <person name="Goodwin S."/>
            <person name="Spatafora J."/>
            <person name="Crous P."/>
            <person name="Grigoriev I."/>
        </authorList>
    </citation>
    <scope>NUCLEOTIDE SEQUENCE</scope>
    <source>
        <strain evidence="2">CBS 109.77</strain>
    </source>
</reference>
<evidence type="ECO:0000313" key="2">
    <source>
        <dbReference type="EMBL" id="KAF2797908.1"/>
    </source>
</evidence>
<sequence>MVNHKNVTFTVNKQTPIQEPPPVAYGIVINYGKPGAKQTSTRVYRAKLKLEEDRKRNVDDLDDDEEGTSQTKKFIMGPRKSPVMAKSKRTVTYKPQLSGPTKFRKGKPLAKGIDLDCWFTILSFADPSQLLEMRSKIASCFRFLRDNPMLWKYSRCFFYGDSLPDPPADLTEFQYAHLRHGHGCMSCGTRSTRKTYWVFLRRWCKSCLHSKVVKGQDVVPMLKDYHGEDISFIQKCLPSGIFDSWGNFVGAGPSNNHSVKTIYLLSDVKKLVAEYIKESRDNYISWHAEVRTWVVNKTKMNEDRREFARRMELWEEMARTSKSYGHQENKTARKMYFADKASKLTPPISAQEMQLCPSYRRAVAIPKLPNMTSWMQLRPKLEKEAAALAAKRAEDRETARGYTKYPPLRLSTIGSSTPSQYDTDFASSSYQYPCSFPHLLGEWDFLEASNLSTPLLDDSNSVFFPH</sequence>
<evidence type="ECO:0008006" key="4">
    <source>
        <dbReference type="Google" id="ProtNLM"/>
    </source>
</evidence>
<accession>A0A6A6XP00</accession>
<evidence type="ECO:0000256" key="1">
    <source>
        <dbReference type="SAM" id="MobiDB-lite"/>
    </source>
</evidence>
<name>A0A6A6XP00_9PLEO</name>
<protein>
    <recommendedName>
        <fullName evidence="4">F-box domain-containing protein</fullName>
    </recommendedName>
</protein>
<dbReference type="AlphaFoldDB" id="A0A6A6XP00"/>
<keyword evidence="3" id="KW-1185">Reference proteome</keyword>
<dbReference type="EMBL" id="MU001795">
    <property type="protein sequence ID" value="KAF2797908.1"/>
    <property type="molecule type" value="Genomic_DNA"/>
</dbReference>
<organism evidence="2 3">
    <name type="scientific">Melanomma pulvis-pyrius CBS 109.77</name>
    <dbReference type="NCBI Taxonomy" id="1314802"/>
    <lineage>
        <taxon>Eukaryota</taxon>
        <taxon>Fungi</taxon>
        <taxon>Dikarya</taxon>
        <taxon>Ascomycota</taxon>
        <taxon>Pezizomycotina</taxon>
        <taxon>Dothideomycetes</taxon>
        <taxon>Pleosporomycetidae</taxon>
        <taxon>Pleosporales</taxon>
        <taxon>Melanommataceae</taxon>
        <taxon>Melanomma</taxon>
    </lineage>
</organism>